<dbReference type="STRING" id="101091.A0A1C7N940"/>
<dbReference type="InterPro" id="IPR005442">
    <property type="entry name" value="GST_omega"/>
</dbReference>
<dbReference type="PROSITE" id="PS50404">
    <property type="entry name" value="GST_NTER"/>
    <property type="match status" value="1"/>
</dbReference>
<comment type="caution">
    <text evidence="4">The sequence shown here is derived from an EMBL/GenBank/DDBJ whole genome shotgun (WGS) entry which is preliminary data.</text>
</comment>
<gene>
    <name evidence="4" type="primary">Gsto1</name>
    <name evidence="4" type="ORF">A0J61_06800</name>
</gene>
<dbReference type="GO" id="GO:0004364">
    <property type="term" value="F:glutathione transferase activity"/>
    <property type="evidence" value="ECO:0007669"/>
    <property type="project" value="InterPro"/>
</dbReference>
<dbReference type="PROSITE" id="PS51354">
    <property type="entry name" value="GLUTAREDOXIN_2"/>
    <property type="match status" value="1"/>
</dbReference>
<dbReference type="InterPro" id="IPR040079">
    <property type="entry name" value="Glutathione_S-Trfase"/>
</dbReference>
<evidence type="ECO:0000313" key="5">
    <source>
        <dbReference type="Proteomes" id="UP000093000"/>
    </source>
</evidence>
<proteinExistence type="predicted"/>
<dbReference type="PRINTS" id="PR01625">
    <property type="entry name" value="GSTRNSFRASEO"/>
</dbReference>
<dbReference type="Gene3D" id="3.40.30.10">
    <property type="entry name" value="Glutaredoxin"/>
    <property type="match status" value="1"/>
</dbReference>
<dbReference type="CDD" id="cd00570">
    <property type="entry name" value="GST_N_family"/>
    <property type="match status" value="1"/>
</dbReference>
<dbReference type="OrthoDB" id="202840at2759"/>
<keyword evidence="5" id="KW-1185">Reference proteome</keyword>
<dbReference type="CDD" id="cd00299">
    <property type="entry name" value="GST_C_family"/>
    <property type="match status" value="1"/>
</dbReference>
<protein>
    <submittedName>
        <fullName evidence="4">Glutathione S-transferase omega-1</fullName>
    </submittedName>
</protein>
<dbReference type="GO" id="GO:0045174">
    <property type="term" value="F:glutathione dehydrogenase (ascorbate) activity"/>
    <property type="evidence" value="ECO:0007669"/>
    <property type="project" value="UniProtKB-ARBA"/>
</dbReference>
<evidence type="ECO:0000313" key="4">
    <source>
        <dbReference type="EMBL" id="OBZ85149.1"/>
    </source>
</evidence>
<dbReference type="AlphaFoldDB" id="A0A1C7N940"/>
<organism evidence="4 5">
    <name type="scientific">Choanephora cucurbitarum</name>
    <dbReference type="NCBI Taxonomy" id="101091"/>
    <lineage>
        <taxon>Eukaryota</taxon>
        <taxon>Fungi</taxon>
        <taxon>Fungi incertae sedis</taxon>
        <taxon>Mucoromycota</taxon>
        <taxon>Mucoromycotina</taxon>
        <taxon>Mucoromycetes</taxon>
        <taxon>Mucorales</taxon>
        <taxon>Mucorineae</taxon>
        <taxon>Choanephoraceae</taxon>
        <taxon>Choanephoroideae</taxon>
        <taxon>Choanephora</taxon>
    </lineage>
</organism>
<dbReference type="InterPro" id="IPR010987">
    <property type="entry name" value="Glutathione-S-Trfase_C-like"/>
</dbReference>
<dbReference type="InterPro" id="IPR036249">
    <property type="entry name" value="Thioredoxin-like_sf"/>
</dbReference>
<evidence type="ECO:0000259" key="2">
    <source>
        <dbReference type="PROSITE" id="PS50404"/>
    </source>
</evidence>
<dbReference type="InParanoid" id="A0A1C7N940"/>
<accession>A0A1C7N940</accession>
<dbReference type="InterPro" id="IPR036282">
    <property type="entry name" value="Glutathione-S-Trfase_C_sf"/>
</dbReference>
<dbReference type="EMBL" id="LUGH01000427">
    <property type="protein sequence ID" value="OBZ85149.1"/>
    <property type="molecule type" value="Genomic_DNA"/>
</dbReference>
<dbReference type="Pfam" id="PF13409">
    <property type="entry name" value="GST_N_2"/>
    <property type="match status" value="1"/>
</dbReference>
<dbReference type="GO" id="GO:0005737">
    <property type="term" value="C:cytoplasm"/>
    <property type="evidence" value="ECO:0007669"/>
    <property type="project" value="InterPro"/>
</dbReference>
<feature type="domain" description="GST N-terminal" evidence="2">
    <location>
        <begin position="3"/>
        <end position="81"/>
    </location>
</feature>
<keyword evidence="4" id="KW-0808">Transferase</keyword>
<dbReference type="InterPro" id="IPR050983">
    <property type="entry name" value="GST_Omega/HSP26"/>
</dbReference>
<dbReference type="InterPro" id="IPR041695">
    <property type="entry name" value="GST_C_5"/>
</dbReference>
<keyword evidence="1" id="KW-0560">Oxidoreductase</keyword>
<evidence type="ECO:0000256" key="1">
    <source>
        <dbReference type="ARBA" id="ARBA00023002"/>
    </source>
</evidence>
<dbReference type="SFLD" id="SFLDG00358">
    <property type="entry name" value="Main_(cytGST)"/>
    <property type="match status" value="1"/>
</dbReference>
<dbReference type="SUPFAM" id="SSF47616">
    <property type="entry name" value="GST C-terminal domain-like"/>
    <property type="match status" value="1"/>
</dbReference>
<dbReference type="PANTHER" id="PTHR43968">
    <property type="match status" value="1"/>
</dbReference>
<dbReference type="SFLD" id="SFLDS00019">
    <property type="entry name" value="Glutathione_Transferase_(cytos"/>
    <property type="match status" value="1"/>
</dbReference>
<dbReference type="Pfam" id="PF16865">
    <property type="entry name" value="GST_C_5"/>
    <property type="match status" value="1"/>
</dbReference>
<dbReference type="Gene3D" id="1.20.1050.10">
    <property type="match status" value="1"/>
</dbReference>
<feature type="domain" description="GST C-terminal" evidence="3">
    <location>
        <begin position="86"/>
        <end position="221"/>
    </location>
</feature>
<name>A0A1C7N940_9FUNG</name>
<dbReference type="InterPro" id="IPR004045">
    <property type="entry name" value="Glutathione_S-Trfase_N"/>
</dbReference>
<dbReference type="PANTHER" id="PTHR43968:SF6">
    <property type="entry name" value="GLUTATHIONE S-TRANSFERASE OMEGA"/>
    <property type="match status" value="1"/>
</dbReference>
<evidence type="ECO:0000259" key="3">
    <source>
        <dbReference type="PROSITE" id="PS50405"/>
    </source>
</evidence>
<sequence>MTKKYILYSNIICPFGHRARIAFKELDVNFETVEVDLIDIPEWYKKLNPEERVPCLDVDGHILTESMVILEYLNECYPEKNLMPKDPLKRAKIRLAIDHFFNKVALPYFMFCTNSKGENTLAIYKETMEKAFVEFDTILKKQSPTGPYYLGKDFSMADVAIAPFLIRIYATNKHLGHTINAVKRSSRLGEFIEGNISRPSVQETWCGDEKLIHGLKAKYGFEA</sequence>
<reference evidence="4 5" key="1">
    <citation type="submission" date="2016-03" db="EMBL/GenBank/DDBJ databases">
        <title>Choanephora cucurbitarum.</title>
        <authorList>
            <person name="Min B."/>
            <person name="Park H."/>
            <person name="Park J.-H."/>
            <person name="Shin H.-D."/>
            <person name="Choi I.-G."/>
        </authorList>
    </citation>
    <scope>NUCLEOTIDE SEQUENCE [LARGE SCALE GENOMIC DNA]</scope>
    <source>
        <strain evidence="4 5">KUS-F28377</strain>
    </source>
</reference>
<dbReference type="SUPFAM" id="SSF52833">
    <property type="entry name" value="Thioredoxin-like"/>
    <property type="match status" value="1"/>
</dbReference>
<dbReference type="PROSITE" id="PS50405">
    <property type="entry name" value="GST_CTER"/>
    <property type="match status" value="1"/>
</dbReference>
<dbReference type="Proteomes" id="UP000093000">
    <property type="component" value="Unassembled WGS sequence"/>
</dbReference>